<evidence type="ECO:0000313" key="2">
    <source>
        <dbReference type="EMBL" id="ABQ85886.1"/>
    </source>
</evidence>
<dbReference type="InterPro" id="IPR027417">
    <property type="entry name" value="P-loop_NTPase"/>
</dbReference>
<dbReference type="PANTHER" id="PTHR13696:SF96">
    <property type="entry name" value="COBQ_COBB_MIND_PARA NUCLEOTIDE BINDING DOMAIN-CONTAINING PROTEIN"/>
    <property type="match status" value="1"/>
</dbReference>
<protein>
    <submittedName>
        <fullName evidence="2">ParA-like protein</fullName>
    </submittedName>
</protein>
<dbReference type="CDD" id="cd02042">
    <property type="entry name" value="ParAB_family"/>
    <property type="match status" value="1"/>
</dbReference>
<dbReference type="Pfam" id="PF01656">
    <property type="entry name" value="CbiA"/>
    <property type="match status" value="1"/>
</dbReference>
<dbReference type="EMBL" id="EF564599">
    <property type="protein sequence ID" value="ABQ85886.1"/>
    <property type="molecule type" value="Genomic_DNA"/>
</dbReference>
<dbReference type="PANTHER" id="PTHR13696">
    <property type="entry name" value="P-LOOP CONTAINING NUCLEOSIDE TRIPHOSPHATE HYDROLASE"/>
    <property type="match status" value="1"/>
</dbReference>
<dbReference type="RefSeq" id="WP_012477939.1">
    <property type="nucleotide sequence ID" value="NC_010927.1"/>
</dbReference>
<geneLocation type="plasmid" evidence="2">
    <name>pRM</name>
</geneLocation>
<dbReference type="InterPro" id="IPR002586">
    <property type="entry name" value="CobQ/CobB/MinD/ParA_Nub-bd_dom"/>
</dbReference>
<evidence type="ECO:0000259" key="1">
    <source>
        <dbReference type="Pfam" id="PF01656"/>
    </source>
</evidence>
<name>A6MYW2_9RICK</name>
<keyword evidence="2" id="KW-0614">Plasmid</keyword>
<accession>A6MYW2</accession>
<gene>
    <name evidence="2" type="ORF">RM_p18</name>
</gene>
<dbReference type="AlphaFoldDB" id="A6MYW2"/>
<reference evidence="2" key="1">
    <citation type="journal article" date="2007" name="Appl. Environ. Microbiol.">
        <title>Transposon insertion reveals pRM, a plasmid of Rickettsia monacensis.</title>
        <authorList>
            <person name="Baldridge G.D."/>
            <person name="Burkhardt N.Y."/>
            <person name="Felsheim R.F."/>
            <person name="Kurtti T.J."/>
            <person name="Munderloh U.G."/>
        </authorList>
    </citation>
    <scope>NUCLEOTIDE SEQUENCE</scope>
    <source>
        <strain evidence="2">IrR/Munich</strain>
        <plasmid evidence="2">pRM</plasmid>
    </source>
</reference>
<organism evidence="2">
    <name type="scientific">Rickettsia monacensis</name>
    <dbReference type="NCBI Taxonomy" id="109232"/>
    <lineage>
        <taxon>Bacteria</taxon>
        <taxon>Pseudomonadati</taxon>
        <taxon>Pseudomonadota</taxon>
        <taxon>Alphaproteobacteria</taxon>
        <taxon>Rickettsiales</taxon>
        <taxon>Rickettsiaceae</taxon>
        <taxon>Rickettsieae</taxon>
        <taxon>Rickettsia</taxon>
        <taxon>spotted fever group</taxon>
    </lineage>
</organism>
<proteinExistence type="predicted"/>
<dbReference type="InterPro" id="IPR050678">
    <property type="entry name" value="DNA_Partitioning_ATPase"/>
</dbReference>
<sequence>MKTIVITSDKGGVGKSTIAALIIEWLNFNGIKVNLIDADPIQSTRTWVNNCKSDGRAVVCSDAHYLIIDTAGTSGAGLSWIQKCDIIIAPFQSHYADVKTILDWFYSINIKLQQKVMFVPNRYQKTNEHKEGVAHVQKAVQSENAGILLSHLSNRPAIYGTILNGSSFNFFTQYKTHNVINEVKNLMDSIITLSKG</sequence>
<dbReference type="SUPFAM" id="SSF52540">
    <property type="entry name" value="P-loop containing nucleoside triphosphate hydrolases"/>
    <property type="match status" value="1"/>
</dbReference>
<dbReference type="Gene3D" id="3.40.50.300">
    <property type="entry name" value="P-loop containing nucleotide triphosphate hydrolases"/>
    <property type="match status" value="1"/>
</dbReference>
<feature type="domain" description="CobQ/CobB/MinD/ParA nucleotide binding" evidence="1">
    <location>
        <begin position="4"/>
        <end position="145"/>
    </location>
</feature>